<dbReference type="GO" id="GO:0016020">
    <property type="term" value="C:membrane"/>
    <property type="evidence" value="ECO:0007669"/>
    <property type="project" value="UniProtKB-SubCell"/>
</dbReference>
<dbReference type="InterPro" id="IPR050925">
    <property type="entry name" value="Rhomboid_protease_S54"/>
</dbReference>
<evidence type="ECO:0000256" key="6">
    <source>
        <dbReference type="ARBA" id="ARBA00023136"/>
    </source>
</evidence>
<evidence type="ECO:0000313" key="10">
    <source>
        <dbReference type="Proteomes" id="UP001170481"/>
    </source>
</evidence>
<keyword evidence="9" id="KW-0645">Protease</keyword>
<feature type="transmembrane region" description="Helical" evidence="7">
    <location>
        <begin position="197"/>
        <end position="214"/>
    </location>
</feature>
<feature type="transmembrane region" description="Helical" evidence="7">
    <location>
        <begin position="220"/>
        <end position="239"/>
    </location>
</feature>
<comment type="subcellular location">
    <subcellularLocation>
        <location evidence="1">Membrane</location>
        <topology evidence="1">Multi-pass membrane protein</topology>
    </subcellularLocation>
</comment>
<feature type="domain" description="Peptidase S54 rhomboid" evidence="8">
    <location>
        <begin position="156"/>
        <end position="297"/>
    </location>
</feature>
<organism evidence="9 10">
    <name type="scientific">Cobetia amphilecti</name>
    <dbReference type="NCBI Taxonomy" id="1055104"/>
    <lineage>
        <taxon>Bacteria</taxon>
        <taxon>Pseudomonadati</taxon>
        <taxon>Pseudomonadota</taxon>
        <taxon>Gammaproteobacteria</taxon>
        <taxon>Oceanospirillales</taxon>
        <taxon>Halomonadaceae</taxon>
        <taxon>Cobetia</taxon>
    </lineage>
</organism>
<sequence>MFKVLTLPESFDSRPLREALWAEKIGHQITLSQARPTEAVSGDDAESHEGGQELWLADPEQLPRVIAMLERQSRGEPLRDASAGAATRGTASSQSLIALMRQTPLTWLVGLACCVTVLFQYALGQAAVFEWLAIVPFELVGSQHIAPEPLSVTLAGEWWRLWSPSLMHFGVLHLVFNLLWLWVFGRQIEAIDGGWRFALVVVLSGVAANLAQYATGSVLFGGLSGIDFAVIGYVFIAARRRPALGYQMQRSLMIFMLIYLVLCMTPLSSAIGLGAIANEAHLGGLLTGLLLGWLLPRRSAG</sequence>
<dbReference type="AlphaFoldDB" id="A0AAP4TZK4"/>
<dbReference type="RefSeq" id="WP_303593716.1">
    <property type="nucleotide sequence ID" value="NZ_JAUORK010000008.1"/>
</dbReference>
<evidence type="ECO:0000256" key="1">
    <source>
        <dbReference type="ARBA" id="ARBA00004141"/>
    </source>
</evidence>
<dbReference type="InterPro" id="IPR022764">
    <property type="entry name" value="Peptidase_S54_rhomboid_dom"/>
</dbReference>
<accession>A0AAP4TZK4</accession>
<dbReference type="PANTHER" id="PTHR43731:SF14">
    <property type="entry name" value="PRESENILIN-ASSOCIATED RHOMBOID-LIKE PROTEIN, MITOCHONDRIAL"/>
    <property type="match status" value="1"/>
</dbReference>
<evidence type="ECO:0000259" key="8">
    <source>
        <dbReference type="Pfam" id="PF01694"/>
    </source>
</evidence>
<dbReference type="EC" id="3.4.21.105" evidence="9"/>
<comment type="caution">
    <text evidence="9">The sequence shown here is derived from an EMBL/GenBank/DDBJ whole genome shotgun (WGS) entry which is preliminary data.</text>
</comment>
<evidence type="ECO:0000313" key="9">
    <source>
        <dbReference type="EMBL" id="MDO6672076.1"/>
    </source>
</evidence>
<keyword evidence="3 7" id="KW-0812">Transmembrane</keyword>
<evidence type="ECO:0000256" key="5">
    <source>
        <dbReference type="ARBA" id="ARBA00022989"/>
    </source>
</evidence>
<dbReference type="GO" id="GO:0006508">
    <property type="term" value="P:proteolysis"/>
    <property type="evidence" value="ECO:0007669"/>
    <property type="project" value="UniProtKB-KW"/>
</dbReference>
<evidence type="ECO:0000256" key="2">
    <source>
        <dbReference type="ARBA" id="ARBA00009045"/>
    </source>
</evidence>
<dbReference type="Pfam" id="PF01694">
    <property type="entry name" value="Rhomboid"/>
    <property type="match status" value="1"/>
</dbReference>
<dbReference type="Gene3D" id="1.20.1540.10">
    <property type="entry name" value="Rhomboid-like"/>
    <property type="match status" value="1"/>
</dbReference>
<feature type="transmembrane region" description="Helical" evidence="7">
    <location>
        <begin position="251"/>
        <end position="274"/>
    </location>
</feature>
<reference evidence="9" key="1">
    <citation type="submission" date="2023-07" db="EMBL/GenBank/DDBJ databases">
        <title>Genome content predicts the carbon catabolic preferences of heterotrophic bacteria.</title>
        <authorList>
            <person name="Gralka M."/>
        </authorList>
    </citation>
    <scope>NUCLEOTIDE SEQUENCE</scope>
    <source>
        <strain evidence="9">C2R13</strain>
    </source>
</reference>
<proteinExistence type="inferred from homology"/>
<keyword evidence="4 9" id="KW-0378">Hydrolase</keyword>
<evidence type="ECO:0000256" key="3">
    <source>
        <dbReference type="ARBA" id="ARBA00022692"/>
    </source>
</evidence>
<dbReference type="PANTHER" id="PTHR43731">
    <property type="entry name" value="RHOMBOID PROTEASE"/>
    <property type="match status" value="1"/>
</dbReference>
<comment type="similarity">
    <text evidence="2">Belongs to the peptidase S54 family.</text>
</comment>
<protein>
    <submittedName>
        <fullName evidence="9">Rhomboid family intramembrane serine protease</fullName>
        <ecNumber evidence="9">3.4.21.105</ecNumber>
    </submittedName>
</protein>
<name>A0AAP4TZK4_9GAMM</name>
<feature type="transmembrane region" description="Helical" evidence="7">
    <location>
        <begin position="105"/>
        <end position="123"/>
    </location>
</feature>
<dbReference type="InterPro" id="IPR035952">
    <property type="entry name" value="Rhomboid-like_sf"/>
</dbReference>
<dbReference type="Proteomes" id="UP001170481">
    <property type="component" value="Unassembled WGS sequence"/>
</dbReference>
<evidence type="ECO:0000256" key="4">
    <source>
        <dbReference type="ARBA" id="ARBA00022801"/>
    </source>
</evidence>
<feature type="transmembrane region" description="Helical" evidence="7">
    <location>
        <begin position="166"/>
        <end position="185"/>
    </location>
</feature>
<keyword evidence="6 7" id="KW-0472">Membrane</keyword>
<gene>
    <name evidence="9" type="ORF">Q4535_08070</name>
</gene>
<dbReference type="EMBL" id="JAUORK010000008">
    <property type="protein sequence ID" value="MDO6672076.1"/>
    <property type="molecule type" value="Genomic_DNA"/>
</dbReference>
<keyword evidence="5 7" id="KW-1133">Transmembrane helix</keyword>
<dbReference type="GO" id="GO:0004252">
    <property type="term" value="F:serine-type endopeptidase activity"/>
    <property type="evidence" value="ECO:0007669"/>
    <property type="project" value="InterPro"/>
</dbReference>
<dbReference type="SUPFAM" id="SSF144091">
    <property type="entry name" value="Rhomboid-like"/>
    <property type="match status" value="1"/>
</dbReference>
<evidence type="ECO:0000256" key="7">
    <source>
        <dbReference type="SAM" id="Phobius"/>
    </source>
</evidence>